<gene>
    <name evidence="3" type="ORF">MONBRDRAFT_7988</name>
</gene>
<evidence type="ECO:0000313" key="4">
    <source>
        <dbReference type="Proteomes" id="UP000001357"/>
    </source>
</evidence>
<dbReference type="InParanoid" id="A9UYP8"/>
<feature type="compositionally biased region" description="Polar residues" evidence="2">
    <location>
        <begin position="55"/>
        <end position="65"/>
    </location>
</feature>
<keyword evidence="1" id="KW-0175">Coiled coil</keyword>
<reference evidence="3 4" key="1">
    <citation type="journal article" date="2008" name="Nature">
        <title>The genome of the choanoflagellate Monosiga brevicollis and the origin of metazoans.</title>
        <authorList>
            <consortium name="JGI Sequencing"/>
            <person name="King N."/>
            <person name="Westbrook M.J."/>
            <person name="Young S.L."/>
            <person name="Kuo A."/>
            <person name="Abedin M."/>
            <person name="Chapman J."/>
            <person name="Fairclough S."/>
            <person name="Hellsten U."/>
            <person name="Isogai Y."/>
            <person name="Letunic I."/>
            <person name="Marr M."/>
            <person name="Pincus D."/>
            <person name="Putnam N."/>
            <person name="Rokas A."/>
            <person name="Wright K.J."/>
            <person name="Zuzow R."/>
            <person name="Dirks W."/>
            <person name="Good M."/>
            <person name="Goodstein D."/>
            <person name="Lemons D."/>
            <person name="Li W."/>
            <person name="Lyons J.B."/>
            <person name="Morris A."/>
            <person name="Nichols S."/>
            <person name="Richter D.J."/>
            <person name="Salamov A."/>
            <person name="Bork P."/>
            <person name="Lim W.A."/>
            <person name="Manning G."/>
            <person name="Miller W.T."/>
            <person name="McGinnis W."/>
            <person name="Shapiro H."/>
            <person name="Tjian R."/>
            <person name="Grigoriev I.V."/>
            <person name="Rokhsar D."/>
        </authorList>
    </citation>
    <scope>NUCLEOTIDE SEQUENCE [LARGE SCALE GENOMIC DNA]</scope>
    <source>
        <strain evidence="4">MX1 / ATCC 50154</strain>
    </source>
</reference>
<dbReference type="GeneID" id="5890885"/>
<evidence type="ECO:0000256" key="2">
    <source>
        <dbReference type="SAM" id="MobiDB-lite"/>
    </source>
</evidence>
<sequence length="242" mass="26745">MAETLIEAAGDDQHLYYLVRPSTGEADELLQQSLKAHVNLPTGLSRPSPRAGTSPRRSTTRQAPSPHTAGNRGGTSGTHGGAGKPASSPRETARGPSSENHALRPSSTPPPAPSVANRLRHFERDRAILEQLRQEIEGLQTRLQDMASKYVYSSSAVGVPLSCFLTIWKSRVTSLSVTSTEYQSAIASLETTARQLRPEYELKVQRYDALYDKLHNEREALQKLMPDSNLLHWAWRPSRPEI</sequence>
<evidence type="ECO:0000313" key="3">
    <source>
        <dbReference type="EMBL" id="EDQ89642.1"/>
    </source>
</evidence>
<feature type="compositionally biased region" description="Gly residues" evidence="2">
    <location>
        <begin position="71"/>
        <end position="83"/>
    </location>
</feature>
<accession>A9UYP8</accession>
<evidence type="ECO:0000256" key="1">
    <source>
        <dbReference type="SAM" id="Coils"/>
    </source>
</evidence>
<feature type="region of interest" description="Disordered" evidence="2">
    <location>
        <begin position="39"/>
        <end position="116"/>
    </location>
</feature>
<proteinExistence type="predicted"/>
<dbReference type="KEGG" id="mbr:MONBRDRAFT_7988"/>
<dbReference type="EMBL" id="CH991550">
    <property type="protein sequence ID" value="EDQ89642.1"/>
    <property type="molecule type" value="Genomic_DNA"/>
</dbReference>
<dbReference type="Proteomes" id="UP000001357">
    <property type="component" value="Unassembled WGS sequence"/>
</dbReference>
<dbReference type="RefSeq" id="XP_001745671.1">
    <property type="nucleotide sequence ID" value="XM_001745619.1"/>
</dbReference>
<organism evidence="3 4">
    <name type="scientific">Monosiga brevicollis</name>
    <name type="common">Choanoflagellate</name>
    <dbReference type="NCBI Taxonomy" id="81824"/>
    <lineage>
        <taxon>Eukaryota</taxon>
        <taxon>Choanoflagellata</taxon>
        <taxon>Craspedida</taxon>
        <taxon>Salpingoecidae</taxon>
        <taxon>Monosiga</taxon>
    </lineage>
</organism>
<feature type="coiled-coil region" evidence="1">
    <location>
        <begin position="122"/>
        <end position="149"/>
    </location>
</feature>
<protein>
    <submittedName>
        <fullName evidence="3">Uncharacterized protein</fullName>
    </submittedName>
</protein>
<keyword evidence="4" id="KW-1185">Reference proteome</keyword>
<name>A9UYP8_MONBE</name>
<dbReference type="AlphaFoldDB" id="A9UYP8"/>